<dbReference type="AlphaFoldDB" id="A0A1Y2HCI4"/>
<dbReference type="EMBL" id="MCFL01000056">
    <property type="protein sequence ID" value="ORZ31694.1"/>
    <property type="molecule type" value="Genomic_DNA"/>
</dbReference>
<dbReference type="InterPro" id="IPR039093">
    <property type="entry name" value="XRP2"/>
</dbReference>
<dbReference type="GO" id="GO:0005096">
    <property type="term" value="F:GTPase activator activity"/>
    <property type="evidence" value="ECO:0007669"/>
    <property type="project" value="InterPro"/>
</dbReference>
<comment type="similarity">
    <text evidence="1">Belongs to the TBCC family.</text>
</comment>
<dbReference type="GO" id="GO:0006892">
    <property type="term" value="P:post-Golgi vesicle-mediated transport"/>
    <property type="evidence" value="ECO:0007669"/>
    <property type="project" value="TreeGrafter"/>
</dbReference>
<dbReference type="PANTHER" id="PTHR15440:SF0">
    <property type="entry name" value="PROTEIN XRP2"/>
    <property type="match status" value="1"/>
</dbReference>
<comment type="caution">
    <text evidence="3">The sequence shown here is derived from an EMBL/GenBank/DDBJ whole genome shotgun (WGS) entry which is preliminary data.</text>
</comment>
<dbReference type="STRING" id="765915.A0A1Y2HCI4"/>
<accession>A0A1Y2HCI4</accession>
<dbReference type="Pfam" id="PF07986">
    <property type="entry name" value="TBCC"/>
    <property type="match status" value="1"/>
</dbReference>
<dbReference type="Gene3D" id="2.160.20.70">
    <property type="match status" value="1"/>
</dbReference>
<dbReference type="InterPro" id="IPR016098">
    <property type="entry name" value="CAP/MinC_C"/>
</dbReference>
<feature type="domain" description="C-CAP/cofactor C-like" evidence="2">
    <location>
        <begin position="57"/>
        <end position="197"/>
    </location>
</feature>
<sequence>MGNCLTCIRSLFSWARSDSQSALVANDVKAKETQQLLCQPAAPLTTESSEPNESHTPDVLLSVVTQIDGKPYSFSKLGALDQPTVVAAKPTGSALKGSAFAIEECGCLIFIGPCDGSVFIRDCSDCTIFVIGRQVRFRDCSKCYIYIHSATPPALETSRDMSFRVFQGSYERLQEHFNSANLEVYTNQWARVHDFSPPSDTTLPPNFALQPSESSWAPAQVHLPPTIHKDLVDKLGSVPILSGLNLSTVSVPMTRPAQQVSECVVDCRTLKDSAAIKAFGPERVGSGLKLVAFLCSSQQLSASAQEVVWQMVDASHSASTALHKIFGT</sequence>
<proteinExistence type="inferred from homology"/>
<organism evidence="3 4">
    <name type="scientific">Catenaria anguillulae PL171</name>
    <dbReference type="NCBI Taxonomy" id="765915"/>
    <lineage>
        <taxon>Eukaryota</taxon>
        <taxon>Fungi</taxon>
        <taxon>Fungi incertae sedis</taxon>
        <taxon>Blastocladiomycota</taxon>
        <taxon>Blastocladiomycetes</taxon>
        <taxon>Blastocladiales</taxon>
        <taxon>Catenariaceae</taxon>
        <taxon>Catenaria</taxon>
    </lineage>
</organism>
<dbReference type="Proteomes" id="UP000193411">
    <property type="component" value="Unassembled WGS sequence"/>
</dbReference>
<name>A0A1Y2HCI4_9FUNG</name>
<dbReference type="InterPro" id="IPR017901">
    <property type="entry name" value="C-CAP_CF_C-like"/>
</dbReference>
<evidence type="ECO:0000256" key="1">
    <source>
        <dbReference type="ARBA" id="ARBA00008848"/>
    </source>
</evidence>
<protein>
    <submittedName>
        <fullName evidence="3">Tubulin binding cofactor C-domain-containing protein</fullName>
    </submittedName>
</protein>
<dbReference type="InterPro" id="IPR012945">
    <property type="entry name" value="Tubulin-bd_cofactor_C_dom"/>
</dbReference>
<dbReference type="OrthoDB" id="194775at2759"/>
<evidence type="ECO:0000313" key="4">
    <source>
        <dbReference type="Proteomes" id="UP000193411"/>
    </source>
</evidence>
<gene>
    <name evidence="3" type="ORF">BCR44DRAFT_1441749</name>
</gene>
<dbReference type="PROSITE" id="PS51329">
    <property type="entry name" value="C_CAP_COFACTOR_C"/>
    <property type="match status" value="1"/>
</dbReference>
<keyword evidence="4" id="KW-1185">Reference proteome</keyword>
<dbReference type="GO" id="GO:0005929">
    <property type="term" value="C:cilium"/>
    <property type="evidence" value="ECO:0007669"/>
    <property type="project" value="TreeGrafter"/>
</dbReference>
<dbReference type="GO" id="GO:1990075">
    <property type="term" value="C:periciliary membrane compartment"/>
    <property type="evidence" value="ECO:0007669"/>
    <property type="project" value="TreeGrafter"/>
</dbReference>
<evidence type="ECO:0000259" key="2">
    <source>
        <dbReference type="PROSITE" id="PS51329"/>
    </source>
</evidence>
<reference evidence="3 4" key="1">
    <citation type="submission" date="2016-07" db="EMBL/GenBank/DDBJ databases">
        <title>Pervasive Adenine N6-methylation of Active Genes in Fungi.</title>
        <authorList>
            <consortium name="DOE Joint Genome Institute"/>
            <person name="Mondo S.J."/>
            <person name="Dannebaum R.O."/>
            <person name="Kuo R.C."/>
            <person name="Labutti K."/>
            <person name="Haridas S."/>
            <person name="Kuo A."/>
            <person name="Salamov A."/>
            <person name="Ahrendt S.R."/>
            <person name="Lipzen A."/>
            <person name="Sullivan W."/>
            <person name="Andreopoulos W.B."/>
            <person name="Clum A."/>
            <person name="Lindquist E."/>
            <person name="Daum C."/>
            <person name="Ramamoorthy G.K."/>
            <person name="Gryganskyi A."/>
            <person name="Culley D."/>
            <person name="Magnuson J.K."/>
            <person name="James T.Y."/>
            <person name="O'Malley M.A."/>
            <person name="Stajich J.E."/>
            <person name="Spatafora J.W."/>
            <person name="Visel A."/>
            <person name="Grigoriev I.V."/>
        </authorList>
    </citation>
    <scope>NUCLEOTIDE SEQUENCE [LARGE SCALE GENOMIC DNA]</scope>
    <source>
        <strain evidence="3 4">PL171</strain>
    </source>
</reference>
<dbReference type="PANTHER" id="PTHR15440">
    <property type="entry name" value="XRP2 PROTEIN"/>
    <property type="match status" value="1"/>
</dbReference>
<evidence type="ECO:0000313" key="3">
    <source>
        <dbReference type="EMBL" id="ORZ31694.1"/>
    </source>
</evidence>